<protein>
    <submittedName>
        <fullName evidence="3">Manganese/iron superoxide dismutase</fullName>
    </submittedName>
</protein>
<gene>
    <name evidence="3" type="ORF">BDV95DRAFT_650677</name>
</gene>
<dbReference type="InterPro" id="IPR019832">
    <property type="entry name" value="Mn/Fe_SOD_C"/>
</dbReference>
<reference evidence="3 4" key="1">
    <citation type="submission" date="2020-01" db="EMBL/GenBank/DDBJ databases">
        <authorList>
            <consortium name="DOE Joint Genome Institute"/>
            <person name="Haridas S."/>
            <person name="Albert R."/>
            <person name="Binder M."/>
            <person name="Bloem J."/>
            <person name="Labutti K."/>
            <person name="Salamov A."/>
            <person name="Andreopoulos B."/>
            <person name="Baker S.E."/>
            <person name="Barry K."/>
            <person name="Bills G."/>
            <person name="Bluhm B.H."/>
            <person name="Cannon C."/>
            <person name="Castanera R."/>
            <person name="Culley D.E."/>
            <person name="Daum C."/>
            <person name="Ezra D."/>
            <person name="Gonzalez J.B."/>
            <person name="Henrissat B."/>
            <person name="Kuo A."/>
            <person name="Liang C."/>
            <person name="Lipzen A."/>
            <person name="Lutzoni F."/>
            <person name="Magnuson J."/>
            <person name="Mondo S."/>
            <person name="Nolan M."/>
            <person name="Ohm R."/>
            <person name="Pangilinan J."/>
            <person name="Park H.-J.H."/>
            <person name="Ramirez L."/>
            <person name="Alfaro M."/>
            <person name="Sun H."/>
            <person name="Tritt A."/>
            <person name="Yoshinaga Y."/>
            <person name="Zwiers L.-H.L."/>
            <person name="Turgeon B.G."/>
            <person name="Goodwin S.B."/>
            <person name="Spatafora J.W."/>
            <person name="Crous P.W."/>
            <person name="Grigoriev I.V."/>
        </authorList>
    </citation>
    <scope>NUCLEOTIDE SEQUENCE [LARGE SCALE GENOMIC DNA]</scope>
    <source>
        <strain evidence="3 4">CBS 611.86</strain>
    </source>
</reference>
<evidence type="ECO:0000313" key="3">
    <source>
        <dbReference type="EMBL" id="KAF2876510.1"/>
    </source>
</evidence>
<dbReference type="OrthoDB" id="275227at2759"/>
<evidence type="ECO:0000259" key="2">
    <source>
        <dbReference type="Pfam" id="PF02777"/>
    </source>
</evidence>
<dbReference type="PROSITE" id="PS51257">
    <property type="entry name" value="PROKAR_LIPOPROTEIN"/>
    <property type="match status" value="1"/>
</dbReference>
<dbReference type="AlphaFoldDB" id="A0A7C8IKI3"/>
<dbReference type="EMBL" id="JAADJZ010000003">
    <property type="protein sequence ID" value="KAF2876510.1"/>
    <property type="molecule type" value="Genomic_DNA"/>
</dbReference>
<comment type="caution">
    <text evidence="3">The sequence shown here is derived from an EMBL/GenBank/DDBJ whole genome shotgun (WGS) entry which is preliminary data.</text>
</comment>
<comment type="function">
    <text evidence="1">Component of the mitochondrial ribosome (mitoribosome), a dedicated translation machinery responsible for the synthesis of mitochondrial genome-encoded proteins, including at least some of the essential transmembrane subunits of the mitochondrial respiratory chain. The mitoribosomes are attached to the mitochondrial inner membrane and translation products are cotranslationally integrated into the membrane.</text>
</comment>
<proteinExistence type="predicted"/>
<sequence>MILRRLARRPTAIQCLASACRTAPSARRLHYVPTLANHAELQQNGIPGLYSPDAFREAYTDYMQHTIDQLNACTAGTAYEDQKAQSLVIEYARNPVTAYPFNVASMAWNNHFFFTGINTDADMQSKPASDLLPAINESFSSLETLRESFLETANAMFGPGFVWLVQTNDNAARKLRILPTYLAGSPLSGAHYRRQSEDLNTHNADSYQGLNNVGSFGPAAQQKKQNQKPLGGIDVVPLLCVNTWEHAWLRDYGVAGKRQYLEAWWDKINWGTVRNLATIASQDHEAFGQGHRKFHY</sequence>
<dbReference type="SUPFAM" id="SSF54719">
    <property type="entry name" value="Fe,Mn superoxide dismutase (SOD), C-terminal domain"/>
    <property type="match status" value="1"/>
</dbReference>
<dbReference type="InterPro" id="IPR036314">
    <property type="entry name" value="SOD_C_sf"/>
</dbReference>
<dbReference type="PANTHER" id="PTHR43595:SF2">
    <property type="entry name" value="SMALL RIBOSOMAL SUBUNIT PROTEIN MS42"/>
    <property type="match status" value="1"/>
</dbReference>
<name>A0A7C8IKI3_9PLEO</name>
<dbReference type="Gene3D" id="3.55.40.20">
    <property type="entry name" value="Iron/manganese superoxide dismutase, C-terminal domain"/>
    <property type="match status" value="1"/>
</dbReference>
<organism evidence="3 4">
    <name type="scientific">Massariosphaeria phaeospora</name>
    <dbReference type="NCBI Taxonomy" id="100035"/>
    <lineage>
        <taxon>Eukaryota</taxon>
        <taxon>Fungi</taxon>
        <taxon>Dikarya</taxon>
        <taxon>Ascomycota</taxon>
        <taxon>Pezizomycotina</taxon>
        <taxon>Dothideomycetes</taxon>
        <taxon>Pleosporomycetidae</taxon>
        <taxon>Pleosporales</taxon>
        <taxon>Pleosporales incertae sedis</taxon>
        <taxon>Massariosphaeria</taxon>
    </lineage>
</organism>
<keyword evidence="4" id="KW-1185">Reference proteome</keyword>
<dbReference type="GO" id="GO:0046872">
    <property type="term" value="F:metal ion binding"/>
    <property type="evidence" value="ECO:0007669"/>
    <property type="project" value="InterPro"/>
</dbReference>
<dbReference type="PANTHER" id="PTHR43595">
    <property type="entry name" value="37S RIBOSOMAL PROTEIN S26, MITOCHONDRIAL"/>
    <property type="match status" value="1"/>
</dbReference>
<dbReference type="InterPro" id="IPR036324">
    <property type="entry name" value="Mn/Fe_SOD_N_sf"/>
</dbReference>
<dbReference type="Pfam" id="PF02777">
    <property type="entry name" value="Sod_Fe_C"/>
    <property type="match status" value="2"/>
</dbReference>
<dbReference type="Proteomes" id="UP000481861">
    <property type="component" value="Unassembled WGS sequence"/>
</dbReference>
<evidence type="ECO:0000313" key="4">
    <source>
        <dbReference type="Proteomes" id="UP000481861"/>
    </source>
</evidence>
<dbReference type="GO" id="GO:0005737">
    <property type="term" value="C:cytoplasm"/>
    <property type="evidence" value="ECO:0007669"/>
    <property type="project" value="TreeGrafter"/>
</dbReference>
<dbReference type="GO" id="GO:0004784">
    <property type="term" value="F:superoxide dismutase activity"/>
    <property type="evidence" value="ECO:0007669"/>
    <property type="project" value="InterPro"/>
</dbReference>
<feature type="domain" description="Manganese/iron superoxide dismutase C-terminal" evidence="2">
    <location>
        <begin position="223"/>
        <end position="274"/>
    </location>
</feature>
<dbReference type="SUPFAM" id="SSF46609">
    <property type="entry name" value="Fe,Mn superoxide dismutase (SOD), N-terminal domain"/>
    <property type="match status" value="1"/>
</dbReference>
<evidence type="ECO:0000256" key="1">
    <source>
        <dbReference type="ARBA" id="ARBA00037226"/>
    </source>
</evidence>
<accession>A0A7C8IKI3</accession>
<feature type="domain" description="Manganese/iron superoxide dismutase C-terminal" evidence="2">
    <location>
        <begin position="128"/>
        <end position="188"/>
    </location>
</feature>